<dbReference type="Gene3D" id="1.10.238.10">
    <property type="entry name" value="EF-hand"/>
    <property type="match status" value="1"/>
</dbReference>
<dbReference type="PANTHER" id="PTHR47502:SF1">
    <property type="entry name" value="THAP DOMAIN-CONTAINING PROTEIN 7"/>
    <property type="match status" value="1"/>
</dbReference>
<keyword evidence="7" id="KW-0472">Membrane</keyword>
<keyword evidence="11" id="KW-1185">Reference proteome</keyword>
<dbReference type="SUPFAM" id="SSF48726">
    <property type="entry name" value="Immunoglobulin"/>
    <property type="match status" value="3"/>
</dbReference>
<feature type="domain" description="Ig-like" evidence="8">
    <location>
        <begin position="161"/>
        <end position="261"/>
    </location>
</feature>
<evidence type="ECO:0000256" key="1">
    <source>
        <dbReference type="ARBA" id="ARBA00022723"/>
    </source>
</evidence>
<dbReference type="EMBL" id="VCAZ01000008">
    <property type="protein sequence ID" value="TSK28308.1"/>
    <property type="molecule type" value="Genomic_DNA"/>
</dbReference>
<feature type="region of interest" description="Disordered" evidence="6">
    <location>
        <begin position="752"/>
        <end position="803"/>
    </location>
</feature>
<feature type="domain" description="THAP-type" evidence="9">
    <location>
        <begin position="494"/>
        <end position="586"/>
    </location>
</feature>
<sequence>MPCTGFIYNTSMADCGVYYCSFTLGAIHYIGNGSTVIVTERLTHPAVTLYMSEPTAGPLVFLQCLVMGVVPPIVSIFWVVDESEMTGWTESGWTHTNGLTVAYTRSDINVSSEVWVKSRDVECVVEVDDRRVSKSFKQSVALVIVILFIAALVFLKSTSLSSVVIQSREFITASIGDSIQLKCVHDMPLYYCYNSIFWYKVNLRNGNVSVINAYYDLLEQDKKTCTKTITSARVQDSGLYYCSAMHKRMVFLGKSTRVVVTVKVETEPEEKVDAPLVLLQCLVMDVIPSQISVWWIVDEDLRSGWTESGWAEHNNSAFEYTRAQIRIPADEWRAAAHIQCVVKYGNETVSRSLQRQAHSVACHMVLYGGCGIAVFTVAVVITITLFLRKEWEDLGSQPRSDSSAGRSSSKLLKREGEKERLKWRNRPSMGPVSCVSCLDTKPHTLNGELNIHLEKAINTLVTNFHSASADKGSTLKTDEFKSLLSSQLPGLAKMPRHCSATGCRSRDNKEARLAGVTFHRLPKKGNPRRSTWIANARRKGPGGKGLWEPQSNYIYFCSKHFTPDSFEVSGVSGYRRLKDDAVPMLVEILPGQKGKSTRGRGKTRNRGRQLSAMSRADKESSGSTETPVQVSLPQVVQDEEAESIKIAKEEHQKETSPPLSLPLPEPPPDQPTELPAAPPSPSRYMRRLPPPPGFYLAKEHSYAQLCPLEWRKRYEKATDNLEKALRLLRAARRRENRLRLTLLRLQESRLKQTLSQMQNRRKESQESQGRSSQSRLSGKPGRTGQDQSLEVMEENELEGTGEEMELLTNESWRKKEAAKLRDGVEDEEGCCFYCGRGREDEDTKEARDQVGSCRGATFHGKKGRGRNASEVFKETTRNSAELKGQSKPPVQQNSNPEQHTVLHSRPEMLLHMHTLPGSAQSTFTFQEVASSPQLQHLHLLQPELSLLHPDAPTTDISVAQSEDGGGGMCQVFLVPVSSETKQKSGVGVGVESSVLKTVAEDTFQHNIIEHVSSDDVGLSSGELRAHQNNQQTNIRATLVGGDLTQRLKEHLEGFQLQLSSEFID</sequence>
<dbReference type="OrthoDB" id="7312725at2759"/>
<dbReference type="SMART" id="SM00980">
    <property type="entry name" value="THAP"/>
    <property type="match status" value="1"/>
</dbReference>
<dbReference type="GO" id="GO:0008270">
    <property type="term" value="F:zinc ion binding"/>
    <property type="evidence" value="ECO:0007669"/>
    <property type="project" value="UniProtKB-KW"/>
</dbReference>
<feature type="region of interest" description="Disordered" evidence="6">
    <location>
        <begin position="588"/>
        <end position="636"/>
    </location>
</feature>
<dbReference type="GO" id="GO:0003677">
    <property type="term" value="F:DNA binding"/>
    <property type="evidence" value="ECO:0007669"/>
    <property type="project" value="UniProtKB-UniRule"/>
</dbReference>
<dbReference type="InterPro" id="IPR013787">
    <property type="entry name" value="S100_Ca-bd_sub"/>
</dbReference>
<dbReference type="InterPro" id="IPR006612">
    <property type="entry name" value="THAP_Znf"/>
</dbReference>
<reference evidence="10 11" key="1">
    <citation type="journal article" date="2019" name="Genome Biol. Evol.">
        <title>Whole-Genome Sequencing of the Giant Devil Catfish, Bagarius yarrelli.</title>
        <authorList>
            <person name="Jiang W."/>
            <person name="Lv Y."/>
            <person name="Cheng L."/>
            <person name="Yang K."/>
            <person name="Chao B."/>
            <person name="Wang X."/>
            <person name="Li Y."/>
            <person name="Pan X."/>
            <person name="You X."/>
            <person name="Zhang Y."/>
            <person name="Yang J."/>
            <person name="Li J."/>
            <person name="Zhang X."/>
            <person name="Liu S."/>
            <person name="Sun C."/>
            <person name="Yang J."/>
            <person name="Shi Q."/>
        </authorList>
    </citation>
    <scope>NUCLEOTIDE SEQUENCE [LARGE SCALE GENOMIC DNA]</scope>
    <source>
        <strain evidence="10">JWS20170419001</strain>
        <tissue evidence="10">Muscle</tissue>
    </source>
</reference>
<dbReference type="InterPro" id="IPR026519">
    <property type="entry name" value="THAP7"/>
</dbReference>
<evidence type="ECO:0000256" key="2">
    <source>
        <dbReference type="ARBA" id="ARBA00022771"/>
    </source>
</evidence>
<accession>A0A556TP37</accession>
<dbReference type="InterPro" id="IPR003599">
    <property type="entry name" value="Ig_sub"/>
</dbReference>
<name>A0A556TP37_BAGYA</name>
<gene>
    <name evidence="10" type="ORF">Baya_2495</name>
</gene>
<proteinExistence type="predicted"/>
<keyword evidence="2 5" id="KW-0863">Zinc-finger</keyword>
<dbReference type="PANTHER" id="PTHR47502">
    <property type="entry name" value="THAP DOMAIN-CONTAINING PROTEIN 7"/>
    <property type="match status" value="1"/>
</dbReference>
<evidence type="ECO:0000259" key="9">
    <source>
        <dbReference type="PROSITE" id="PS50950"/>
    </source>
</evidence>
<feature type="region of interest" description="Disordered" evidence="6">
    <location>
        <begin position="648"/>
        <end position="687"/>
    </location>
</feature>
<dbReference type="Pfam" id="PF05485">
    <property type="entry name" value="THAP"/>
    <property type="match status" value="1"/>
</dbReference>
<dbReference type="SMART" id="SM00692">
    <property type="entry name" value="DM3"/>
    <property type="match status" value="1"/>
</dbReference>
<evidence type="ECO:0000256" key="6">
    <source>
        <dbReference type="SAM" id="MobiDB-lite"/>
    </source>
</evidence>
<dbReference type="GO" id="GO:0005634">
    <property type="term" value="C:nucleus"/>
    <property type="evidence" value="ECO:0007669"/>
    <property type="project" value="TreeGrafter"/>
</dbReference>
<protein>
    <submittedName>
        <fullName evidence="10">THAP domain-containing protein 7</fullName>
    </submittedName>
</protein>
<dbReference type="PROSITE" id="PS50950">
    <property type="entry name" value="ZF_THAP"/>
    <property type="match status" value="1"/>
</dbReference>
<dbReference type="Pfam" id="PF01023">
    <property type="entry name" value="S_100"/>
    <property type="match status" value="1"/>
</dbReference>
<feature type="compositionally biased region" description="Polar residues" evidence="6">
    <location>
        <begin position="888"/>
        <end position="898"/>
    </location>
</feature>
<feature type="compositionally biased region" description="Low complexity" evidence="6">
    <location>
        <begin position="396"/>
        <end position="409"/>
    </location>
</feature>
<keyword evidence="7" id="KW-1133">Transmembrane helix</keyword>
<dbReference type="GO" id="GO:0006355">
    <property type="term" value="P:regulation of DNA-templated transcription"/>
    <property type="evidence" value="ECO:0007669"/>
    <property type="project" value="TreeGrafter"/>
</dbReference>
<dbReference type="Pfam" id="PF07654">
    <property type="entry name" value="C1-set"/>
    <property type="match status" value="1"/>
</dbReference>
<dbReference type="InterPro" id="IPR013783">
    <property type="entry name" value="Ig-like_fold"/>
</dbReference>
<feature type="compositionally biased region" description="Polar residues" evidence="6">
    <location>
        <begin position="621"/>
        <end position="634"/>
    </location>
</feature>
<evidence type="ECO:0000256" key="4">
    <source>
        <dbReference type="ARBA" id="ARBA00023125"/>
    </source>
</evidence>
<feature type="compositionally biased region" description="Basic residues" evidence="6">
    <location>
        <begin position="595"/>
        <end position="607"/>
    </location>
</feature>
<evidence type="ECO:0000256" key="7">
    <source>
        <dbReference type="SAM" id="Phobius"/>
    </source>
</evidence>
<dbReference type="InterPro" id="IPR036179">
    <property type="entry name" value="Ig-like_dom_sf"/>
</dbReference>
<feature type="transmembrane region" description="Helical" evidence="7">
    <location>
        <begin position="59"/>
        <end position="80"/>
    </location>
</feature>
<dbReference type="AlphaFoldDB" id="A0A556TP37"/>
<feature type="compositionally biased region" description="Pro residues" evidence="6">
    <location>
        <begin position="659"/>
        <end position="681"/>
    </location>
</feature>
<dbReference type="Proteomes" id="UP000319801">
    <property type="component" value="Unassembled WGS sequence"/>
</dbReference>
<feature type="compositionally biased region" description="Basic and acidic residues" evidence="6">
    <location>
        <begin position="412"/>
        <end position="422"/>
    </location>
</feature>
<keyword evidence="1" id="KW-0479">Metal-binding</keyword>
<organism evidence="10 11">
    <name type="scientific">Bagarius yarrelli</name>
    <name type="common">Goonch</name>
    <name type="synonym">Bagrus yarrelli</name>
    <dbReference type="NCBI Taxonomy" id="175774"/>
    <lineage>
        <taxon>Eukaryota</taxon>
        <taxon>Metazoa</taxon>
        <taxon>Chordata</taxon>
        <taxon>Craniata</taxon>
        <taxon>Vertebrata</taxon>
        <taxon>Euteleostomi</taxon>
        <taxon>Actinopterygii</taxon>
        <taxon>Neopterygii</taxon>
        <taxon>Teleostei</taxon>
        <taxon>Ostariophysi</taxon>
        <taxon>Siluriformes</taxon>
        <taxon>Sisoridae</taxon>
        <taxon>Sisorinae</taxon>
        <taxon>Bagarius</taxon>
    </lineage>
</organism>
<evidence type="ECO:0000256" key="3">
    <source>
        <dbReference type="ARBA" id="ARBA00022833"/>
    </source>
</evidence>
<evidence type="ECO:0000313" key="11">
    <source>
        <dbReference type="Proteomes" id="UP000319801"/>
    </source>
</evidence>
<dbReference type="InterPro" id="IPR003597">
    <property type="entry name" value="Ig_C1-set"/>
</dbReference>
<feature type="domain" description="Ig-like" evidence="8">
    <location>
        <begin position="279"/>
        <end position="354"/>
    </location>
</feature>
<dbReference type="InterPro" id="IPR007110">
    <property type="entry name" value="Ig-like_dom"/>
</dbReference>
<dbReference type="Gene3D" id="2.60.40.10">
    <property type="entry name" value="Immunoglobulins"/>
    <property type="match status" value="3"/>
</dbReference>
<dbReference type="SMART" id="SM00409">
    <property type="entry name" value="IG"/>
    <property type="match status" value="1"/>
</dbReference>
<dbReference type="SMART" id="SM01394">
    <property type="entry name" value="S_100"/>
    <property type="match status" value="1"/>
</dbReference>
<feature type="compositionally biased region" description="Acidic residues" evidence="6">
    <location>
        <begin position="791"/>
        <end position="803"/>
    </location>
</feature>
<keyword evidence="3" id="KW-0862">Zinc</keyword>
<dbReference type="SUPFAM" id="SSF57716">
    <property type="entry name" value="Glucocorticoid receptor-like (DNA-binding domain)"/>
    <property type="match status" value="1"/>
</dbReference>
<evidence type="ECO:0000256" key="5">
    <source>
        <dbReference type="PROSITE-ProRule" id="PRU00309"/>
    </source>
</evidence>
<feature type="region of interest" description="Disordered" evidence="6">
    <location>
        <begin position="395"/>
        <end position="423"/>
    </location>
</feature>
<feature type="transmembrane region" description="Helical" evidence="7">
    <location>
        <begin position="139"/>
        <end position="155"/>
    </location>
</feature>
<feature type="region of interest" description="Disordered" evidence="6">
    <location>
        <begin position="859"/>
        <end position="898"/>
    </location>
</feature>
<evidence type="ECO:0000259" key="8">
    <source>
        <dbReference type="PROSITE" id="PS50835"/>
    </source>
</evidence>
<comment type="caution">
    <text evidence="10">The sequence shown here is derived from an EMBL/GenBank/DDBJ whole genome shotgun (WGS) entry which is preliminary data.</text>
</comment>
<keyword evidence="7" id="KW-0812">Transmembrane</keyword>
<keyword evidence="4 5" id="KW-0238">DNA-binding</keyword>
<feature type="transmembrane region" description="Helical" evidence="7">
    <location>
        <begin position="364"/>
        <end position="387"/>
    </location>
</feature>
<evidence type="ECO:0000313" key="10">
    <source>
        <dbReference type="EMBL" id="TSK28308.1"/>
    </source>
</evidence>
<dbReference type="PROSITE" id="PS50835">
    <property type="entry name" value="IG_LIKE"/>
    <property type="match status" value="3"/>
</dbReference>
<feature type="domain" description="Ig-like" evidence="8">
    <location>
        <begin position="45"/>
        <end position="133"/>
    </location>
</feature>
<feature type="compositionally biased region" description="Low complexity" evidence="6">
    <location>
        <begin position="766"/>
        <end position="779"/>
    </location>
</feature>